<gene>
    <name evidence="1" type="ORF">HFZ78_19545</name>
</gene>
<evidence type="ECO:0000313" key="1">
    <source>
        <dbReference type="EMBL" id="QIZ08627.1"/>
    </source>
</evidence>
<dbReference type="GO" id="GO:0016787">
    <property type="term" value="F:hydrolase activity"/>
    <property type="evidence" value="ECO:0007669"/>
    <property type="project" value="UniProtKB-KW"/>
</dbReference>
<name>A0A6H1P5D4_PRIMG</name>
<reference evidence="1 2" key="2">
    <citation type="submission" date="2020-04" db="EMBL/GenBank/DDBJ databases">
        <authorList>
            <person name="Fomenkov A."/>
            <person name="Anton B.P."/>
            <person name="Roberts R.J."/>
        </authorList>
    </citation>
    <scope>NUCLEOTIDE SEQUENCE [LARGE SCALE GENOMIC DNA]</scope>
    <source>
        <strain evidence="1 2">S2</strain>
    </source>
</reference>
<dbReference type="InterPro" id="IPR029058">
    <property type="entry name" value="AB_hydrolase_fold"/>
</dbReference>
<protein>
    <submittedName>
        <fullName evidence="1">Alpha/beta hydrolase</fullName>
    </submittedName>
</protein>
<dbReference type="EMBL" id="CP051128">
    <property type="protein sequence ID" value="QIZ08627.1"/>
    <property type="molecule type" value="Genomic_DNA"/>
</dbReference>
<reference evidence="1 2" key="1">
    <citation type="submission" date="2020-04" db="EMBL/GenBank/DDBJ databases">
        <title>Genome-Wide Identification of 5-Methylcytosine Sites in Bacterial Genomes By High-Throughput Sequencing of MspJI Restriction Fragments.</title>
        <authorList>
            <person name="Wu V."/>
        </authorList>
    </citation>
    <scope>NUCLEOTIDE SEQUENCE [LARGE SCALE GENOMIC DNA]</scope>
    <source>
        <strain evidence="1 2">S2</strain>
    </source>
</reference>
<accession>A0A6H1P5D4</accession>
<proteinExistence type="predicted"/>
<dbReference type="AlphaFoldDB" id="A0A6H1P5D4"/>
<dbReference type="Proteomes" id="UP000501868">
    <property type="component" value="Chromosome"/>
</dbReference>
<dbReference type="Gene3D" id="3.40.50.1820">
    <property type="entry name" value="alpha/beta hydrolase"/>
    <property type="match status" value="1"/>
</dbReference>
<evidence type="ECO:0000313" key="2">
    <source>
        <dbReference type="Proteomes" id="UP000501868"/>
    </source>
</evidence>
<sequence length="119" mass="13368">MKKFVIDKESMSTLFVMKPGTYHEKFKEELNVCTSYTRNPLMQGFTEDYFVLNDGVKIRYLHKGSGMPLIFVPAFGCMADTYALNAPAFTDDFSVYVLEMRGHGFSDAPAHGAHAECPP</sequence>
<organism evidence="1 2">
    <name type="scientific">Priestia megaterium</name>
    <name type="common">Bacillus megaterium</name>
    <dbReference type="NCBI Taxonomy" id="1404"/>
    <lineage>
        <taxon>Bacteria</taxon>
        <taxon>Bacillati</taxon>
        <taxon>Bacillota</taxon>
        <taxon>Bacilli</taxon>
        <taxon>Bacillales</taxon>
        <taxon>Bacillaceae</taxon>
        <taxon>Priestia</taxon>
    </lineage>
</organism>
<keyword evidence="1" id="KW-0378">Hydrolase</keyword>
<dbReference type="SUPFAM" id="SSF53474">
    <property type="entry name" value="alpha/beta-Hydrolases"/>
    <property type="match status" value="1"/>
</dbReference>